<dbReference type="AlphaFoldDB" id="A0A344L440"/>
<dbReference type="RefSeq" id="WP_236808876.1">
    <property type="nucleotide sequence ID" value="NZ_CP015163.1"/>
</dbReference>
<reference evidence="3 4" key="1">
    <citation type="submission" date="2016-04" db="EMBL/GenBank/DDBJ databases">
        <title>Complete genome sequence and analysis of deep-sea sediment isolate, Amycolatopsis sp. WP1.</title>
        <authorList>
            <person name="Wang H."/>
            <person name="Chen S."/>
            <person name="Wu Q."/>
        </authorList>
    </citation>
    <scope>NUCLEOTIDE SEQUENCE [LARGE SCALE GENOMIC DNA]</scope>
    <source>
        <strain evidence="3 4">WP1</strain>
    </source>
</reference>
<dbReference type="Gene3D" id="3.40.50.1820">
    <property type="entry name" value="alpha/beta hydrolase"/>
    <property type="match status" value="1"/>
</dbReference>
<name>A0A344L440_9PSEU</name>
<dbReference type="SUPFAM" id="SSF53474">
    <property type="entry name" value="alpha/beta-Hydrolases"/>
    <property type="match status" value="1"/>
</dbReference>
<keyword evidence="1 3" id="KW-0378">Hydrolase</keyword>
<organism evidence="3 4">
    <name type="scientific">Amycolatopsis albispora</name>
    <dbReference type="NCBI Taxonomy" id="1804986"/>
    <lineage>
        <taxon>Bacteria</taxon>
        <taxon>Bacillati</taxon>
        <taxon>Actinomycetota</taxon>
        <taxon>Actinomycetes</taxon>
        <taxon>Pseudonocardiales</taxon>
        <taxon>Pseudonocardiaceae</taxon>
        <taxon>Amycolatopsis</taxon>
    </lineage>
</organism>
<dbReference type="EMBL" id="CP015163">
    <property type="protein sequence ID" value="AXB42814.1"/>
    <property type="molecule type" value="Genomic_DNA"/>
</dbReference>
<evidence type="ECO:0000256" key="1">
    <source>
        <dbReference type="ARBA" id="ARBA00022801"/>
    </source>
</evidence>
<dbReference type="InterPro" id="IPR000073">
    <property type="entry name" value="AB_hydrolase_1"/>
</dbReference>
<dbReference type="GO" id="GO:0016020">
    <property type="term" value="C:membrane"/>
    <property type="evidence" value="ECO:0007669"/>
    <property type="project" value="TreeGrafter"/>
</dbReference>
<evidence type="ECO:0000259" key="2">
    <source>
        <dbReference type="Pfam" id="PF12697"/>
    </source>
</evidence>
<dbReference type="Proteomes" id="UP000250434">
    <property type="component" value="Chromosome"/>
</dbReference>
<dbReference type="InterPro" id="IPR029058">
    <property type="entry name" value="AB_hydrolase_fold"/>
</dbReference>
<sequence>MLNGSLSRPGAVIRYGCSPGRGPAVVFTHGAGMSHEAFAAQAAALPERQVVCWDLRGHGESVLEPGTRFTAEDALADLAALLDHLELERPVLVGHSLGGNLSQALVRRAPARAGGLVVLGSTWNAGPLTGTERRLLRLAAPALAMVPEARLPRLMAKASAVTPEAIAATEAVFARMPKRVFLDVWRATASLVEPDPDYRTPVPLTLIRGERDRTGNIATAMPRWAAAEGVSEHVVPGAGHVVMLDAPAEIAVLLGEQLAAM</sequence>
<evidence type="ECO:0000313" key="3">
    <source>
        <dbReference type="EMBL" id="AXB42814.1"/>
    </source>
</evidence>
<evidence type="ECO:0000313" key="4">
    <source>
        <dbReference type="Proteomes" id="UP000250434"/>
    </source>
</evidence>
<accession>A0A344L440</accession>
<protein>
    <submittedName>
        <fullName evidence="3">Hydrolase</fullName>
    </submittedName>
</protein>
<dbReference type="KEGG" id="aab:A4R43_09940"/>
<feature type="domain" description="AB hydrolase-1" evidence="2">
    <location>
        <begin position="25"/>
        <end position="251"/>
    </location>
</feature>
<keyword evidence="4" id="KW-1185">Reference proteome</keyword>
<gene>
    <name evidence="3" type="ORF">A4R43_09940</name>
</gene>
<dbReference type="InterPro" id="IPR050266">
    <property type="entry name" value="AB_hydrolase_sf"/>
</dbReference>
<dbReference type="PANTHER" id="PTHR43798">
    <property type="entry name" value="MONOACYLGLYCEROL LIPASE"/>
    <property type="match status" value="1"/>
</dbReference>
<dbReference type="GO" id="GO:0016787">
    <property type="term" value="F:hydrolase activity"/>
    <property type="evidence" value="ECO:0007669"/>
    <property type="project" value="UniProtKB-KW"/>
</dbReference>
<dbReference type="PANTHER" id="PTHR43798:SF31">
    <property type="entry name" value="AB HYDROLASE SUPERFAMILY PROTEIN YCLE"/>
    <property type="match status" value="1"/>
</dbReference>
<dbReference type="Pfam" id="PF12697">
    <property type="entry name" value="Abhydrolase_6"/>
    <property type="match status" value="1"/>
</dbReference>
<proteinExistence type="predicted"/>